<dbReference type="InterPro" id="IPR036515">
    <property type="entry name" value="Transposase_17_sf"/>
</dbReference>
<dbReference type="Pfam" id="PF01797">
    <property type="entry name" value="Y1_Tnp"/>
    <property type="match status" value="1"/>
</dbReference>
<dbReference type="InterPro" id="IPR002686">
    <property type="entry name" value="Transposase_17"/>
</dbReference>
<dbReference type="SMART" id="SM01321">
    <property type="entry name" value="Y1_Tnp"/>
    <property type="match status" value="1"/>
</dbReference>
<dbReference type="EMBL" id="AP026866">
    <property type="protein sequence ID" value="BDS06223.1"/>
    <property type="molecule type" value="Genomic_DNA"/>
</dbReference>
<accession>A0AAT9FJS5</accession>
<dbReference type="PANTHER" id="PTHR33360">
    <property type="entry name" value="TRANSPOSASE FOR INSERTION SEQUENCE ELEMENT IS200"/>
    <property type="match status" value="1"/>
</dbReference>
<dbReference type="PANTHER" id="PTHR33360:SF2">
    <property type="entry name" value="TRANSPOSASE FOR INSERTION SEQUENCE ELEMENT IS200"/>
    <property type="match status" value="1"/>
</dbReference>
<organism evidence="2">
    <name type="scientific">Oceaniferula spumae</name>
    <dbReference type="NCBI Taxonomy" id="2979115"/>
    <lineage>
        <taxon>Bacteria</taxon>
        <taxon>Pseudomonadati</taxon>
        <taxon>Verrucomicrobiota</taxon>
        <taxon>Verrucomicrobiia</taxon>
        <taxon>Verrucomicrobiales</taxon>
        <taxon>Verrucomicrobiaceae</taxon>
        <taxon>Oceaniferula</taxon>
    </lineage>
</organism>
<name>A0AAT9FJS5_9BACT</name>
<protein>
    <submittedName>
        <fullName evidence="2">Transposase</fullName>
    </submittedName>
</protein>
<dbReference type="SUPFAM" id="SSF143422">
    <property type="entry name" value="Transposase IS200-like"/>
    <property type="match status" value="1"/>
</dbReference>
<evidence type="ECO:0000259" key="1">
    <source>
        <dbReference type="SMART" id="SM01321"/>
    </source>
</evidence>
<dbReference type="Gene3D" id="3.30.70.1290">
    <property type="entry name" value="Transposase IS200-like"/>
    <property type="match status" value="1"/>
</dbReference>
<gene>
    <name evidence="2" type="ORF">NT6N_12630</name>
</gene>
<dbReference type="GO" id="GO:0006313">
    <property type="term" value="P:DNA transposition"/>
    <property type="evidence" value="ECO:0007669"/>
    <property type="project" value="InterPro"/>
</dbReference>
<evidence type="ECO:0000313" key="2">
    <source>
        <dbReference type="EMBL" id="BDS06223.1"/>
    </source>
</evidence>
<sequence length="148" mass="17050">MPATHTALYYHLVFSTKDREEWFTEAFRPDLHTYLGGVVRGLEGVALAVGGVADHVHLLVGLKATHTLSDLMRELKACSSRWVSEQLRMKAFAWQEGYGAFTVSPPDLEKVRAYVLNQKKHHRKTTFKEEYVAMLERGMVEYDDTYLW</sequence>
<dbReference type="KEGG" id="osu:NT6N_12630"/>
<proteinExistence type="predicted"/>
<feature type="domain" description="Transposase IS200-like" evidence="1">
    <location>
        <begin position="5"/>
        <end position="118"/>
    </location>
</feature>
<reference evidence="2" key="1">
    <citation type="submission" date="2024-07" db="EMBL/GenBank/DDBJ databases">
        <title>Complete genome sequence of Verrucomicrobiaceae bacterium NT6N.</title>
        <authorList>
            <person name="Huang C."/>
            <person name="Takami H."/>
            <person name="Hamasaki K."/>
        </authorList>
    </citation>
    <scope>NUCLEOTIDE SEQUENCE</scope>
    <source>
        <strain evidence="2">NT6N</strain>
    </source>
</reference>
<dbReference type="GO" id="GO:0004803">
    <property type="term" value="F:transposase activity"/>
    <property type="evidence" value="ECO:0007669"/>
    <property type="project" value="InterPro"/>
</dbReference>
<dbReference type="NCBIfam" id="NF033573">
    <property type="entry name" value="transpos_IS200"/>
    <property type="match status" value="1"/>
</dbReference>
<dbReference type="GO" id="GO:0003677">
    <property type="term" value="F:DNA binding"/>
    <property type="evidence" value="ECO:0007669"/>
    <property type="project" value="InterPro"/>
</dbReference>
<dbReference type="AlphaFoldDB" id="A0AAT9FJS5"/>